<dbReference type="InterPro" id="IPR024109">
    <property type="entry name" value="Trp-tRNA-ligase_bac-type"/>
</dbReference>
<keyword evidence="4 8" id="KW-0067">ATP-binding</keyword>
<evidence type="ECO:0000256" key="7">
    <source>
        <dbReference type="ARBA" id="ARBA00049929"/>
    </source>
</evidence>
<dbReference type="RefSeq" id="WP_197095302.1">
    <property type="nucleotide sequence ID" value="NZ_LR217705.1"/>
</dbReference>
<comment type="subcellular location">
    <subcellularLocation>
        <location evidence="8">Cytoplasm</location>
    </subcellularLocation>
</comment>
<dbReference type="PROSITE" id="PS00178">
    <property type="entry name" value="AA_TRNA_LIGASE_I"/>
    <property type="match status" value="1"/>
</dbReference>
<proteinExistence type="inferred from homology"/>
<dbReference type="InterPro" id="IPR001412">
    <property type="entry name" value="aa-tRNA-synth_I_CS"/>
</dbReference>
<feature type="binding site" evidence="8">
    <location>
        <position position="135"/>
    </location>
    <ligand>
        <name>L-tryptophan</name>
        <dbReference type="ChEBI" id="CHEBI:57912"/>
    </ligand>
</feature>
<dbReference type="InterPro" id="IPR002306">
    <property type="entry name" value="Trp-tRNA-ligase"/>
</dbReference>
<dbReference type="SUPFAM" id="SSF52374">
    <property type="entry name" value="Nucleotidylyl transferase"/>
    <property type="match status" value="1"/>
</dbReference>
<dbReference type="AlphaFoldDB" id="A0A451D4S4"/>
<name>A0A451D4S4_9GAMM</name>
<dbReference type="GO" id="GO:0004830">
    <property type="term" value="F:tryptophan-tRNA ligase activity"/>
    <property type="evidence" value="ECO:0007669"/>
    <property type="project" value="UniProtKB-UniRule"/>
</dbReference>
<feature type="short sequence motif" description="'HIGH' region" evidence="8">
    <location>
        <begin position="12"/>
        <end position="20"/>
    </location>
</feature>
<keyword evidence="2 8" id="KW-0436">Ligase</keyword>
<dbReference type="Gene3D" id="1.10.240.10">
    <property type="entry name" value="Tyrosyl-Transfer RNA Synthetase"/>
    <property type="match status" value="1"/>
</dbReference>
<dbReference type="GO" id="GO:0006436">
    <property type="term" value="P:tryptophanyl-tRNA aminoacylation"/>
    <property type="evidence" value="ECO:0007669"/>
    <property type="project" value="UniProtKB-UniRule"/>
</dbReference>
<dbReference type="InterPro" id="IPR014729">
    <property type="entry name" value="Rossmann-like_a/b/a_fold"/>
</dbReference>
<comment type="similarity">
    <text evidence="1 8 9">Belongs to the class-I aminoacyl-tRNA synthetase family.</text>
</comment>
<comment type="subunit">
    <text evidence="8">Homodimer.</text>
</comment>
<dbReference type="InterPro" id="IPR002305">
    <property type="entry name" value="aa-tRNA-synth_Ic"/>
</dbReference>
<feature type="binding site" evidence="8">
    <location>
        <begin position="19"/>
        <end position="20"/>
    </location>
    <ligand>
        <name>ATP</name>
        <dbReference type="ChEBI" id="CHEBI:30616"/>
    </ligand>
</feature>
<sequence length="334" mass="38159">MKKPVVFSGAKPSGQLTLGNYIGALHQWVQMQDKYQCMYCVVDLHALTVRQDPGLLRHAILDTVALYLACGIDPQKSIIFVQSHVSEHVQLSWVLNCYTSFGELRRMTQFKDKLVSHQENINVGLFNYPVLMVADILLYQASKVPIGEDQKQHLELSRHIAKRFNRLYGNIFQIPEPIFPQLGGRVMSLLEPSKKMSKSDHILGNVITLLETPESVIKKIKRAITDNDYPPIVRYDLQGKPGISNLLSILSVISNTPITELEIMFHNKQYSYLKKVTAETVSNMLIKFQASYYDYRNHEDFLLQVIRRGAQIARSEAQITLQKVYHSIGLIPEF</sequence>
<feature type="short sequence motif" description="'KMSKS' region" evidence="8">
    <location>
        <begin position="195"/>
        <end position="199"/>
    </location>
</feature>
<keyword evidence="6 8" id="KW-0030">Aminoacyl-tRNA synthetase</keyword>
<dbReference type="Proteomes" id="UP000294338">
    <property type="component" value="Chromosome 1"/>
</dbReference>
<feature type="binding site" evidence="8">
    <location>
        <begin position="11"/>
        <end position="13"/>
    </location>
    <ligand>
        <name>ATP</name>
        <dbReference type="ChEBI" id="CHEBI:30616"/>
    </ligand>
</feature>
<dbReference type="GO" id="GO:0005829">
    <property type="term" value="C:cytosol"/>
    <property type="evidence" value="ECO:0007669"/>
    <property type="project" value="TreeGrafter"/>
</dbReference>
<dbReference type="Pfam" id="PF00579">
    <property type="entry name" value="tRNA-synt_1b"/>
    <property type="match status" value="1"/>
</dbReference>
<evidence type="ECO:0000313" key="10">
    <source>
        <dbReference type="EMBL" id="VFP80691.1"/>
    </source>
</evidence>
<evidence type="ECO:0000256" key="4">
    <source>
        <dbReference type="ARBA" id="ARBA00022840"/>
    </source>
</evidence>
<dbReference type="Gene3D" id="3.40.50.620">
    <property type="entry name" value="HUPs"/>
    <property type="match status" value="1"/>
</dbReference>
<dbReference type="PANTHER" id="PTHR43766:SF1">
    <property type="entry name" value="TRYPTOPHAN--TRNA LIGASE, MITOCHONDRIAL"/>
    <property type="match status" value="1"/>
</dbReference>
<dbReference type="GO" id="GO:0005524">
    <property type="term" value="F:ATP binding"/>
    <property type="evidence" value="ECO:0007669"/>
    <property type="project" value="UniProtKB-UniRule"/>
</dbReference>
<evidence type="ECO:0000313" key="11">
    <source>
        <dbReference type="Proteomes" id="UP000294338"/>
    </source>
</evidence>
<dbReference type="HAMAP" id="MF_00140_B">
    <property type="entry name" value="Trp_tRNA_synth_B"/>
    <property type="match status" value="1"/>
</dbReference>
<dbReference type="NCBIfam" id="TIGR00233">
    <property type="entry name" value="trpS"/>
    <property type="match status" value="1"/>
</dbReference>
<gene>
    <name evidence="8 10" type="primary">trpS</name>
    <name evidence="10" type="ORF">ERCISPPS3390_574</name>
</gene>
<evidence type="ECO:0000256" key="9">
    <source>
        <dbReference type="RuleBase" id="RU363036"/>
    </source>
</evidence>
<evidence type="ECO:0000256" key="5">
    <source>
        <dbReference type="ARBA" id="ARBA00022917"/>
    </source>
</evidence>
<organism evidence="10 11">
    <name type="scientific">Candidatus Erwinia haradaeae</name>
    <dbReference type="NCBI Taxonomy" id="1922217"/>
    <lineage>
        <taxon>Bacteria</taxon>
        <taxon>Pseudomonadati</taxon>
        <taxon>Pseudomonadota</taxon>
        <taxon>Gammaproteobacteria</taxon>
        <taxon>Enterobacterales</taxon>
        <taxon>Erwiniaceae</taxon>
        <taxon>Erwinia</taxon>
    </lineage>
</organism>
<keyword evidence="3 8" id="KW-0547">Nucleotide-binding</keyword>
<dbReference type="EMBL" id="LR217705">
    <property type="protein sequence ID" value="VFP80691.1"/>
    <property type="molecule type" value="Genomic_DNA"/>
</dbReference>
<dbReference type="EC" id="6.1.1.2" evidence="8"/>
<keyword evidence="5 8" id="KW-0648">Protein biosynthesis</keyword>
<dbReference type="CDD" id="cd00806">
    <property type="entry name" value="TrpRS_core"/>
    <property type="match status" value="1"/>
</dbReference>
<protein>
    <recommendedName>
        <fullName evidence="8">Tryptophan--tRNA ligase</fullName>
        <ecNumber evidence="8">6.1.1.2</ecNumber>
    </recommendedName>
    <alternativeName>
        <fullName evidence="8">Tryptophanyl-tRNA synthetase</fullName>
        <shortName evidence="8">TrpRS</shortName>
    </alternativeName>
</protein>
<reference evidence="10 11" key="1">
    <citation type="submission" date="2019-02" db="EMBL/GenBank/DDBJ databases">
        <authorList>
            <person name="Manzano-Marin A."/>
            <person name="Manzano-Marin A."/>
        </authorList>
    </citation>
    <scope>NUCLEOTIDE SEQUENCE [LARGE SCALE GENOMIC DNA]</scope>
    <source>
        <strain evidence="10 11">ErCisplendens/pseudotsugae</strain>
    </source>
</reference>
<feature type="binding site" evidence="8">
    <location>
        <begin position="195"/>
        <end position="199"/>
    </location>
    <ligand>
        <name>ATP</name>
        <dbReference type="ChEBI" id="CHEBI:30616"/>
    </ligand>
</feature>
<feature type="binding site" evidence="8">
    <location>
        <begin position="147"/>
        <end position="149"/>
    </location>
    <ligand>
        <name>ATP</name>
        <dbReference type="ChEBI" id="CHEBI:30616"/>
    </ligand>
</feature>
<evidence type="ECO:0000256" key="1">
    <source>
        <dbReference type="ARBA" id="ARBA00005594"/>
    </source>
</evidence>
<accession>A0A451D4S4</accession>
<evidence type="ECO:0000256" key="8">
    <source>
        <dbReference type="HAMAP-Rule" id="MF_00140"/>
    </source>
</evidence>
<evidence type="ECO:0000256" key="6">
    <source>
        <dbReference type="ARBA" id="ARBA00023146"/>
    </source>
</evidence>
<evidence type="ECO:0000256" key="2">
    <source>
        <dbReference type="ARBA" id="ARBA00022598"/>
    </source>
</evidence>
<dbReference type="PANTHER" id="PTHR43766">
    <property type="entry name" value="TRYPTOPHAN--TRNA LIGASE, MITOCHONDRIAL"/>
    <property type="match status" value="1"/>
</dbReference>
<comment type="catalytic activity">
    <reaction evidence="7 8">
        <text>tRNA(Trp) + L-tryptophan + ATP = L-tryptophyl-tRNA(Trp) + AMP + diphosphate + H(+)</text>
        <dbReference type="Rhea" id="RHEA:24080"/>
        <dbReference type="Rhea" id="RHEA-COMP:9671"/>
        <dbReference type="Rhea" id="RHEA-COMP:9705"/>
        <dbReference type="ChEBI" id="CHEBI:15378"/>
        <dbReference type="ChEBI" id="CHEBI:30616"/>
        <dbReference type="ChEBI" id="CHEBI:33019"/>
        <dbReference type="ChEBI" id="CHEBI:57912"/>
        <dbReference type="ChEBI" id="CHEBI:78442"/>
        <dbReference type="ChEBI" id="CHEBI:78535"/>
        <dbReference type="ChEBI" id="CHEBI:456215"/>
        <dbReference type="EC" id="6.1.1.2"/>
    </reaction>
</comment>
<dbReference type="PRINTS" id="PR01039">
    <property type="entry name" value="TRNASYNTHTRP"/>
</dbReference>
<evidence type="ECO:0000256" key="3">
    <source>
        <dbReference type="ARBA" id="ARBA00022741"/>
    </source>
</evidence>
<dbReference type="InterPro" id="IPR050203">
    <property type="entry name" value="Trp-tRNA_synthetase"/>
</dbReference>
<keyword evidence="8" id="KW-0963">Cytoplasm</keyword>
<comment type="function">
    <text evidence="8">Catalyzes the attachment of tryptophan to tRNA(Trp).</text>
</comment>
<dbReference type="FunFam" id="1.10.240.10:FF:000002">
    <property type="entry name" value="Tryptophan--tRNA ligase"/>
    <property type="match status" value="1"/>
</dbReference>
<feature type="binding site" evidence="8">
    <location>
        <position position="186"/>
    </location>
    <ligand>
        <name>ATP</name>
        <dbReference type="ChEBI" id="CHEBI:30616"/>
    </ligand>
</feature>